<evidence type="ECO:0000313" key="20">
    <source>
        <dbReference type="Proteomes" id="UP000515145"/>
    </source>
</evidence>
<dbReference type="InterPro" id="IPR017871">
    <property type="entry name" value="ABC_transporter-like_CS"/>
</dbReference>
<dbReference type="SUPFAM" id="SSF90123">
    <property type="entry name" value="ABC transporter transmembrane region"/>
    <property type="match status" value="2"/>
</dbReference>
<comment type="catalytic activity">
    <reaction evidence="13">
        <text>ATP + H2O + xenobioticSide 1 = ADP + phosphate + xenobioticSide 2.</text>
        <dbReference type="EC" id="7.6.2.2"/>
    </reaction>
</comment>
<protein>
    <submittedName>
        <fullName evidence="21">Canalicular multispecific organic anion transporter 2 isoform X2</fullName>
    </submittedName>
</protein>
<feature type="compositionally biased region" description="Basic and acidic residues" evidence="16">
    <location>
        <begin position="945"/>
        <end position="954"/>
    </location>
</feature>
<comment type="similarity">
    <text evidence="2">Belongs to the ABC transporter superfamily. ABCC family. Conjugate transporter (TC 3.A.1.208) subfamily.</text>
</comment>
<dbReference type="CDD" id="cd03244">
    <property type="entry name" value="ABCC_MRP_domain2"/>
    <property type="match status" value="1"/>
</dbReference>
<dbReference type="InterPro" id="IPR003593">
    <property type="entry name" value="AAA+_ATPase"/>
</dbReference>
<comment type="catalytic activity">
    <reaction evidence="15">
        <text>17beta-estradiol 17-O-(beta-D-glucuronate)(in) + ATP + H2O = 17beta-estradiol 17-O-(beta-D-glucuronate)(out) + ADP + phosphate + H(+)</text>
        <dbReference type="Rhea" id="RHEA:60128"/>
        <dbReference type="ChEBI" id="CHEBI:15377"/>
        <dbReference type="ChEBI" id="CHEBI:15378"/>
        <dbReference type="ChEBI" id="CHEBI:30616"/>
        <dbReference type="ChEBI" id="CHEBI:43474"/>
        <dbReference type="ChEBI" id="CHEBI:82961"/>
        <dbReference type="ChEBI" id="CHEBI:456216"/>
    </reaction>
    <physiologicalReaction direction="left-to-right" evidence="15">
        <dbReference type="Rhea" id="RHEA:60129"/>
    </physiologicalReaction>
</comment>
<dbReference type="InterPro" id="IPR050173">
    <property type="entry name" value="ABC_transporter_C-like"/>
</dbReference>
<keyword evidence="3" id="KW-0813">Transport</keyword>
<reference evidence="21" key="1">
    <citation type="submission" date="2025-08" db="UniProtKB">
        <authorList>
            <consortium name="RefSeq"/>
        </authorList>
    </citation>
    <scope>IDENTIFICATION</scope>
</reference>
<comment type="catalytic activity">
    <reaction evidence="14">
        <text>leukotriene C4(in) + ATP + H2O = leukotriene C4(out) + ADP + phosphate + H(+)</text>
        <dbReference type="Rhea" id="RHEA:38963"/>
        <dbReference type="ChEBI" id="CHEBI:15377"/>
        <dbReference type="ChEBI" id="CHEBI:15378"/>
        <dbReference type="ChEBI" id="CHEBI:30616"/>
        <dbReference type="ChEBI" id="CHEBI:43474"/>
        <dbReference type="ChEBI" id="CHEBI:57973"/>
        <dbReference type="ChEBI" id="CHEBI:456216"/>
    </reaction>
    <physiologicalReaction direction="left-to-right" evidence="14">
        <dbReference type="Rhea" id="RHEA:38964"/>
    </physiologicalReaction>
</comment>
<evidence type="ECO:0000256" key="8">
    <source>
        <dbReference type="ARBA" id="ARBA00022840"/>
    </source>
</evidence>
<dbReference type="PROSITE" id="PS50893">
    <property type="entry name" value="ABC_TRANSPORTER_2"/>
    <property type="match status" value="2"/>
</dbReference>
<dbReference type="Pfam" id="PF00664">
    <property type="entry name" value="ABC_membrane"/>
    <property type="match status" value="2"/>
</dbReference>
<dbReference type="GO" id="GO:0005524">
    <property type="term" value="F:ATP binding"/>
    <property type="evidence" value="ECO:0007669"/>
    <property type="project" value="UniProtKB-KW"/>
</dbReference>
<evidence type="ECO:0000259" key="19">
    <source>
        <dbReference type="PROSITE" id="PS50929"/>
    </source>
</evidence>
<dbReference type="FunFam" id="1.20.1560.10:FF:000001">
    <property type="entry name" value="ATP-binding cassette subfamily C member 1"/>
    <property type="match status" value="1"/>
</dbReference>
<keyword evidence="20" id="KW-1185">Reference proteome</keyword>
<dbReference type="InterPro" id="IPR005292">
    <property type="entry name" value="MRP"/>
</dbReference>
<feature type="transmembrane region" description="Helical" evidence="17">
    <location>
        <begin position="1127"/>
        <end position="1147"/>
    </location>
</feature>
<dbReference type="InterPro" id="IPR011527">
    <property type="entry name" value="ABC1_TM_dom"/>
</dbReference>
<dbReference type="CTD" id="8714"/>
<feature type="domain" description="ABC transmembrane type-1" evidence="19">
    <location>
        <begin position="989"/>
        <end position="1269"/>
    </location>
</feature>
<comment type="subcellular location">
    <subcellularLocation>
        <location evidence="1">Cell membrane</location>
        <topology evidence="1">Multi-pass membrane protein</topology>
    </subcellularLocation>
</comment>
<evidence type="ECO:0000256" key="6">
    <source>
        <dbReference type="ARBA" id="ARBA00022737"/>
    </source>
</evidence>
<evidence type="ECO:0000256" key="3">
    <source>
        <dbReference type="ARBA" id="ARBA00022448"/>
    </source>
</evidence>
<keyword evidence="5 17" id="KW-0812">Transmembrane</keyword>
<keyword evidence="12 17" id="KW-0472">Membrane</keyword>
<feature type="domain" description="ABC transmembrane type-1" evidence="19">
    <location>
        <begin position="332"/>
        <end position="614"/>
    </location>
</feature>
<evidence type="ECO:0000256" key="2">
    <source>
        <dbReference type="ARBA" id="ARBA00009726"/>
    </source>
</evidence>
<feature type="transmembrane region" description="Helical" evidence="17">
    <location>
        <begin position="471"/>
        <end position="491"/>
    </location>
</feature>
<dbReference type="CDD" id="cd03250">
    <property type="entry name" value="ABCC_MRP_domain1"/>
    <property type="match status" value="1"/>
</dbReference>
<feature type="transmembrane region" description="Helical" evidence="17">
    <location>
        <begin position="1099"/>
        <end position="1121"/>
    </location>
</feature>
<dbReference type="GeneID" id="114437437"/>
<dbReference type="InterPro" id="IPR056227">
    <property type="entry name" value="TMD0_ABC"/>
</dbReference>
<dbReference type="FunFam" id="3.40.50.300:FF:000293">
    <property type="entry name" value="ATP binding cassette subfamily C member 1"/>
    <property type="match status" value="1"/>
</dbReference>
<feature type="compositionally biased region" description="Basic residues" evidence="16">
    <location>
        <begin position="934"/>
        <end position="944"/>
    </location>
</feature>
<dbReference type="Pfam" id="PF24357">
    <property type="entry name" value="TMD0_ABC"/>
    <property type="match status" value="1"/>
</dbReference>
<feature type="transmembrane region" description="Helical" evidence="17">
    <location>
        <begin position="33"/>
        <end position="52"/>
    </location>
</feature>
<dbReference type="Pfam" id="PF00005">
    <property type="entry name" value="ABC_tran"/>
    <property type="match status" value="2"/>
</dbReference>
<dbReference type="GO" id="GO:0016887">
    <property type="term" value="F:ATP hydrolysis activity"/>
    <property type="evidence" value="ECO:0007669"/>
    <property type="project" value="InterPro"/>
</dbReference>
<gene>
    <name evidence="21" type="primary">abcc3</name>
</gene>
<evidence type="ECO:0000256" key="1">
    <source>
        <dbReference type="ARBA" id="ARBA00004651"/>
    </source>
</evidence>
<keyword evidence="8" id="KW-0067">ATP-binding</keyword>
<evidence type="ECO:0000256" key="13">
    <source>
        <dbReference type="ARBA" id="ARBA00034018"/>
    </source>
</evidence>
<dbReference type="PANTHER" id="PTHR24223:SF405">
    <property type="entry name" value="ATP-BINDING CASSETTE SUB-FAMILY C MEMBER 3"/>
    <property type="match status" value="1"/>
</dbReference>
<evidence type="ECO:0000256" key="15">
    <source>
        <dbReference type="ARBA" id="ARBA00047576"/>
    </source>
</evidence>
<proteinExistence type="inferred from homology"/>
<sequence>MERVCGPDLPFWVANRTFHTDRPDLPECFQLSVLSWLPCVYLWAICPIYIFYLKKNNKGYIMMSIMNRFKTVFGLLLWIVCWTDLFYTFDELRQNHHQPPIYYITPLVLGMTMLLATFLIQFERLRGVQSSGVLFIFWFLSVLCAIVPFRSKILQASSQNEVKDKLRFTTFYFYFGLVVCELILCCFNEKPPLFSNVVTDPNPCPETTAGFLSTMTFWWFTSMAIKGYKMPLEVKDLWSLNERDSSKVMVPRLLKEWDKEQAKAKSEQNLSSQALYAKPPPSTTNHVTGGGGGGDGPTSPEEVEVLLSNQKAAPRQPSFLRALIKAFGPYFLIGSAYKLLQDAITFVNPQLLRMLISFTKQTNVPDWWGYTLAFLMFFTALLQTLILHHHFQYCFVTGMNVRTALIGAIYRKALVITNAAKRSSTVGEIVNLMSVDAQRFMDLTTFLNMLWSAPLQIMLALYFLWQNLGPSVLAGVAVMIMLIPFNAVIAMKTRAYQVEQMQYKDSRIKLMNEILNGIKVLKLYAWENSFKEKVLAIRQKELNVLRKTAYLGALSTMAWTSAPFLVALTTFAVYVTVDENNVLDAEKAFVSLSLFNILRFPLNMLPQVISSIVQASVSLKRIQSFLSHDELDPDSVDRKNTGTEFSVTVVNGKFTWGKDDPAVLHNINVMVPQGSLLAVVGHVGCGKSSLISALLGEMEKLEGEVSVRGSVAYVPQQAWIQNATLRDNILFGKPYNEQKYRSVMDACALTPDLQVLPGGDMTEIGEKGINLSGGQRQRVSLARALYSDTEVYLLDDPLSAVDAHVSKHIFDNLIGPEGLLKGKTRILVTHGISFLPQVDNIMVMVDGRVSEMGSYQELLKQNGAFAEFLRNYALEDIIEEDEVTEEFEEEELFPEDALSNHTDMVDNEPGINEAKRNFIRQISIISDGENPRTRSVRRHGCSQRKHSEQLEKKPREVEKLIQAETAETGRVKAKVYLEYAKAVGLLLSVIICFLYGCQSAAAIGANIWLSQWTNDALTNQTKENVNMRVGVYAALGIAQGILVMISSFTLAMGNIGAARKLHFNLLINKLHTPQSFFDTTPIGRLINRFSKDIYVIDEVLPSTVLMFLGTFFVSLSTMIVIISSTPIFAVVIAPLSFIYIFVQRFYVATSRQLKRLESVSRSPIYSHFSETVTGCSVIRAYGRHSAFVLMSDMKVDENQKSYYPGIVSNRWLGVRIEFIGNCIVLFAALFAVTGKENLNPGLVGLSVSYALQVTMSLNWMVRMTSDLESNIVAVERVKEYSETKTEAPWEVEDKRPPSDWPTEGKVEFHEYSVRYREGLDLVLRNITLNVKGGEKIGIVGRTGAGKSSMTLCLFRLLEAAAGEITIDGVKIAEMGLHDLRSKLTIIPQEPVLFSGTLRMNLDPFEKHSDEEVWKALEHSHLHKFVSNQPAKLELECAEGGENLSVGQRQLVCLARALLRKTRILVLDEATAAIDLETDDLIQSTIRTQFEDSTVFTIAHRLNTIMDYTRVLVLDKGKIAEFDTPTNLIAQRGIFYGMAKDAGLAQ</sequence>
<evidence type="ECO:0000256" key="12">
    <source>
        <dbReference type="ARBA" id="ARBA00023136"/>
    </source>
</evidence>
<dbReference type="SMART" id="SM00382">
    <property type="entry name" value="AAA"/>
    <property type="match status" value="2"/>
</dbReference>
<dbReference type="GO" id="GO:0005886">
    <property type="term" value="C:plasma membrane"/>
    <property type="evidence" value="ECO:0007669"/>
    <property type="project" value="UniProtKB-SubCell"/>
</dbReference>
<feature type="transmembrane region" description="Helical" evidence="17">
    <location>
        <begin position="982"/>
        <end position="1009"/>
    </location>
</feature>
<evidence type="ECO:0000313" key="21">
    <source>
        <dbReference type="RefSeq" id="XP_028263924.1"/>
    </source>
</evidence>
<feature type="transmembrane region" description="Helical" evidence="17">
    <location>
        <begin position="548"/>
        <end position="577"/>
    </location>
</feature>
<dbReference type="InterPro" id="IPR027417">
    <property type="entry name" value="P-loop_NTPase"/>
</dbReference>
<dbReference type="FunFam" id="3.40.50.300:FF:000074">
    <property type="entry name" value="Multidrug resistance-associated protein 5 isoform 1"/>
    <property type="match status" value="1"/>
</dbReference>
<dbReference type="GO" id="GO:0008559">
    <property type="term" value="F:ABC-type xenobiotic transporter activity"/>
    <property type="evidence" value="ECO:0007669"/>
    <property type="project" value="UniProtKB-EC"/>
</dbReference>
<dbReference type="PROSITE" id="PS50929">
    <property type="entry name" value="ABC_TM1F"/>
    <property type="match status" value="2"/>
</dbReference>
<dbReference type="Proteomes" id="UP000515145">
    <property type="component" value="Chromosome 6"/>
</dbReference>
<keyword evidence="7" id="KW-0547">Nucleotide-binding</keyword>
<dbReference type="Gene3D" id="3.40.50.300">
    <property type="entry name" value="P-loop containing nucleotide triphosphate hydrolases"/>
    <property type="match status" value="2"/>
</dbReference>
<feature type="domain" description="ABC transporter" evidence="18">
    <location>
        <begin position="1308"/>
        <end position="1540"/>
    </location>
</feature>
<name>A0A6P7ISL0_9TELE</name>
<feature type="transmembrane region" description="Helical" evidence="17">
    <location>
        <begin position="1218"/>
        <end position="1235"/>
    </location>
</feature>
<evidence type="ECO:0000256" key="10">
    <source>
        <dbReference type="ARBA" id="ARBA00022989"/>
    </source>
</evidence>
<evidence type="ECO:0000256" key="5">
    <source>
        <dbReference type="ARBA" id="ARBA00022692"/>
    </source>
</evidence>
<keyword evidence="6" id="KW-0677">Repeat</keyword>
<dbReference type="PROSITE" id="PS00211">
    <property type="entry name" value="ABC_TRANSPORTER_1"/>
    <property type="match status" value="2"/>
</dbReference>
<feature type="transmembrane region" description="Helical" evidence="17">
    <location>
        <begin position="101"/>
        <end position="120"/>
    </location>
</feature>
<feature type="transmembrane region" description="Helical" evidence="17">
    <location>
        <begin position="72"/>
        <end position="89"/>
    </location>
</feature>
<evidence type="ECO:0000256" key="4">
    <source>
        <dbReference type="ARBA" id="ARBA00022475"/>
    </source>
</evidence>
<organism evidence="20 21">
    <name type="scientific">Parambassis ranga</name>
    <name type="common">Indian glassy fish</name>
    <dbReference type="NCBI Taxonomy" id="210632"/>
    <lineage>
        <taxon>Eukaryota</taxon>
        <taxon>Metazoa</taxon>
        <taxon>Chordata</taxon>
        <taxon>Craniata</taxon>
        <taxon>Vertebrata</taxon>
        <taxon>Euteleostomi</taxon>
        <taxon>Actinopterygii</taxon>
        <taxon>Neopterygii</taxon>
        <taxon>Teleostei</taxon>
        <taxon>Neoteleostei</taxon>
        <taxon>Acanthomorphata</taxon>
        <taxon>Ovalentaria</taxon>
        <taxon>Ambassidae</taxon>
        <taxon>Parambassis</taxon>
    </lineage>
</organism>
<evidence type="ECO:0000256" key="17">
    <source>
        <dbReference type="SAM" id="Phobius"/>
    </source>
</evidence>
<feature type="transmembrane region" description="Helical" evidence="17">
    <location>
        <begin position="446"/>
        <end position="465"/>
    </location>
</feature>
<dbReference type="RefSeq" id="XP_028263924.1">
    <property type="nucleotide sequence ID" value="XM_028408123.1"/>
</dbReference>
<dbReference type="CDD" id="cd18595">
    <property type="entry name" value="ABC_6TM_MRP1_2_3_6_D1_like"/>
    <property type="match status" value="1"/>
</dbReference>
<dbReference type="InterPro" id="IPR036640">
    <property type="entry name" value="ABC1_TM_sf"/>
</dbReference>
<evidence type="ECO:0000256" key="7">
    <source>
        <dbReference type="ARBA" id="ARBA00022741"/>
    </source>
</evidence>
<keyword evidence="11" id="KW-0445">Lipid transport</keyword>
<evidence type="ECO:0000256" key="14">
    <source>
        <dbReference type="ARBA" id="ARBA00047523"/>
    </source>
</evidence>
<keyword evidence="4" id="KW-1003">Cell membrane</keyword>
<feature type="region of interest" description="Disordered" evidence="16">
    <location>
        <begin position="931"/>
        <end position="954"/>
    </location>
</feature>
<dbReference type="SUPFAM" id="SSF52540">
    <property type="entry name" value="P-loop containing nucleoside triphosphate hydrolases"/>
    <property type="match status" value="2"/>
</dbReference>
<evidence type="ECO:0000256" key="16">
    <source>
        <dbReference type="SAM" id="MobiDB-lite"/>
    </source>
</evidence>
<feature type="domain" description="ABC transporter" evidence="18">
    <location>
        <begin position="647"/>
        <end position="871"/>
    </location>
</feature>
<dbReference type="GO" id="GO:0006869">
    <property type="term" value="P:lipid transport"/>
    <property type="evidence" value="ECO:0007669"/>
    <property type="project" value="UniProtKB-KW"/>
</dbReference>
<dbReference type="InterPro" id="IPR003439">
    <property type="entry name" value="ABC_transporter-like_ATP-bd"/>
</dbReference>
<feature type="transmembrane region" description="Helical" evidence="17">
    <location>
        <begin position="171"/>
        <end position="187"/>
    </location>
</feature>
<keyword evidence="10 17" id="KW-1133">Transmembrane helix</keyword>
<keyword evidence="9" id="KW-1278">Translocase</keyword>
<feature type="transmembrane region" description="Helical" evidence="17">
    <location>
        <begin position="367"/>
        <end position="387"/>
    </location>
</feature>
<dbReference type="CDD" id="cd18603">
    <property type="entry name" value="ABC_6TM_MRP1_2_3_6_D2_like"/>
    <property type="match status" value="1"/>
</dbReference>
<dbReference type="PANTHER" id="PTHR24223">
    <property type="entry name" value="ATP-BINDING CASSETTE SUB-FAMILY C"/>
    <property type="match status" value="1"/>
</dbReference>
<evidence type="ECO:0000256" key="11">
    <source>
        <dbReference type="ARBA" id="ARBA00023055"/>
    </source>
</evidence>
<evidence type="ECO:0000256" key="9">
    <source>
        <dbReference type="ARBA" id="ARBA00022967"/>
    </source>
</evidence>
<feature type="transmembrane region" description="Helical" evidence="17">
    <location>
        <begin position="1029"/>
        <end position="1051"/>
    </location>
</feature>
<dbReference type="FunFam" id="1.20.1560.10:FF:000007">
    <property type="entry name" value="ATP-binding cassette subfamily C member 1"/>
    <property type="match status" value="1"/>
</dbReference>
<dbReference type="Gene3D" id="1.20.1560.10">
    <property type="entry name" value="ABC transporter type 1, transmembrane domain"/>
    <property type="match status" value="2"/>
</dbReference>
<feature type="region of interest" description="Disordered" evidence="16">
    <location>
        <begin position="265"/>
        <end position="301"/>
    </location>
</feature>
<evidence type="ECO:0000259" key="18">
    <source>
        <dbReference type="PROSITE" id="PS50893"/>
    </source>
</evidence>
<dbReference type="NCBIfam" id="TIGR00957">
    <property type="entry name" value="MRP_assoc_pro"/>
    <property type="match status" value="1"/>
</dbReference>
<accession>A0A6P7ISL0</accession>
<feature type="transmembrane region" description="Helical" evidence="17">
    <location>
        <begin position="132"/>
        <end position="151"/>
    </location>
</feature>